<evidence type="ECO:0000313" key="1">
    <source>
        <dbReference type="EMBL" id="BFH72113.1"/>
    </source>
</evidence>
<sequence>MVYECCDQKFESEKEFKKHIKSKCWHRISYSITLKVNVNRDELFNIIKNPKLIFGLCNIITPIGDNAILYLPLKKIKYGTTLKRSIIGKIEGPKLNVDMLEYKFISNKLIYDFSFRIKRINENQSELTILSSMSINIGLLGRLLPSEVIKALKNIVTPQIILNDYITNNLKSL</sequence>
<name>A0AAT9GN17_9CREN</name>
<proteinExistence type="predicted"/>
<dbReference type="GeneID" id="92352991"/>
<reference evidence="1" key="1">
    <citation type="submission" date="2024-03" db="EMBL/GenBank/DDBJ databases">
        <title>Complete genome sequence of Sulfurisphaera javensis strain KD-1.</title>
        <authorList>
            <person name="Sakai H."/>
            <person name="Nur N."/>
            <person name="Suwanto A."/>
            <person name="Kurosawa N."/>
        </authorList>
    </citation>
    <scope>NUCLEOTIDE SEQUENCE</scope>
    <source>
        <strain evidence="1">KD-1</strain>
    </source>
</reference>
<protein>
    <submittedName>
        <fullName evidence="1">Uncharacterized protein</fullName>
    </submittedName>
</protein>
<dbReference type="EMBL" id="AP031322">
    <property type="protein sequence ID" value="BFH72113.1"/>
    <property type="molecule type" value="Genomic_DNA"/>
</dbReference>
<dbReference type="AlphaFoldDB" id="A0AAT9GN17"/>
<dbReference type="KEGG" id="sjv:SJAV_00570"/>
<gene>
    <name evidence="1" type="ORF">SJAV_00570</name>
</gene>
<dbReference type="RefSeq" id="WP_369610363.1">
    <property type="nucleotide sequence ID" value="NZ_AP031322.1"/>
</dbReference>
<accession>A0AAT9GN17</accession>
<organism evidence="1">
    <name type="scientific">Sulfurisphaera javensis</name>
    <dbReference type="NCBI Taxonomy" id="2049879"/>
    <lineage>
        <taxon>Archaea</taxon>
        <taxon>Thermoproteota</taxon>
        <taxon>Thermoprotei</taxon>
        <taxon>Sulfolobales</taxon>
        <taxon>Sulfolobaceae</taxon>
        <taxon>Sulfurisphaera</taxon>
    </lineage>
</organism>